<reference evidence="2 3" key="1">
    <citation type="submission" date="2016-11" db="EMBL/GenBank/DDBJ databases">
        <title>Paenibacillus species isolates.</title>
        <authorList>
            <person name="Beno S.M."/>
        </authorList>
    </citation>
    <scope>NUCLEOTIDE SEQUENCE [LARGE SCALE GENOMIC DNA]</scope>
    <source>
        <strain evidence="2 3">FSL R5-0378</strain>
    </source>
</reference>
<protein>
    <submittedName>
        <fullName evidence="2">Uncharacterized protein</fullName>
    </submittedName>
</protein>
<evidence type="ECO:0000313" key="3">
    <source>
        <dbReference type="Proteomes" id="UP000187172"/>
    </source>
</evidence>
<dbReference type="RefSeq" id="WP_076170201.1">
    <property type="nucleotide sequence ID" value="NZ_MRTP01000003.1"/>
</dbReference>
<proteinExistence type="predicted"/>
<sequence length="73" mass="8329">MKVKVKLLLLLSTFLVVMSVSGICLASPEEQVKESVKDIRTYTLSILHGEVNEAISKEFHITDWGFFQRKFAK</sequence>
<comment type="caution">
    <text evidence="2">The sequence shown here is derived from an EMBL/GenBank/DDBJ whole genome shotgun (WGS) entry which is preliminary data.</text>
</comment>
<feature type="signal peptide" evidence="1">
    <location>
        <begin position="1"/>
        <end position="26"/>
    </location>
</feature>
<name>A0A1R1ER53_9BACL</name>
<dbReference type="Proteomes" id="UP000187172">
    <property type="component" value="Unassembled WGS sequence"/>
</dbReference>
<evidence type="ECO:0000313" key="2">
    <source>
        <dbReference type="EMBL" id="OMF54295.1"/>
    </source>
</evidence>
<organism evidence="2 3">
    <name type="scientific">Paenibacillus rhizosphaerae</name>
    <dbReference type="NCBI Taxonomy" id="297318"/>
    <lineage>
        <taxon>Bacteria</taxon>
        <taxon>Bacillati</taxon>
        <taxon>Bacillota</taxon>
        <taxon>Bacilli</taxon>
        <taxon>Bacillales</taxon>
        <taxon>Paenibacillaceae</taxon>
        <taxon>Paenibacillus</taxon>
    </lineage>
</organism>
<accession>A0A1R1ER53</accession>
<keyword evidence="3" id="KW-1185">Reference proteome</keyword>
<keyword evidence="1" id="KW-0732">Signal</keyword>
<dbReference type="EMBL" id="MRTP01000003">
    <property type="protein sequence ID" value="OMF54295.1"/>
    <property type="molecule type" value="Genomic_DNA"/>
</dbReference>
<feature type="chain" id="PRO_5013090970" evidence="1">
    <location>
        <begin position="27"/>
        <end position="73"/>
    </location>
</feature>
<gene>
    <name evidence="2" type="ORF">BK138_13960</name>
</gene>
<evidence type="ECO:0000256" key="1">
    <source>
        <dbReference type="SAM" id="SignalP"/>
    </source>
</evidence>
<dbReference type="AlphaFoldDB" id="A0A1R1ER53"/>